<evidence type="ECO:0000313" key="2">
    <source>
        <dbReference type="Proteomes" id="UP000012073"/>
    </source>
</evidence>
<dbReference type="OrthoDB" id="4696at2759"/>
<dbReference type="GeneID" id="17320551"/>
<gene>
    <name evidence="1" type="ORF">CHC_T00001843001</name>
</gene>
<reference evidence="2" key="1">
    <citation type="journal article" date="2013" name="Proc. Natl. Acad. Sci. U.S.A.">
        <title>Genome structure and metabolic features in the red seaweed Chondrus crispus shed light on evolution of the Archaeplastida.</title>
        <authorList>
            <person name="Collen J."/>
            <person name="Porcel B."/>
            <person name="Carre W."/>
            <person name="Ball S.G."/>
            <person name="Chaparro C."/>
            <person name="Tonon T."/>
            <person name="Barbeyron T."/>
            <person name="Michel G."/>
            <person name="Noel B."/>
            <person name="Valentin K."/>
            <person name="Elias M."/>
            <person name="Artiguenave F."/>
            <person name="Arun A."/>
            <person name="Aury J.M."/>
            <person name="Barbosa-Neto J.F."/>
            <person name="Bothwell J.H."/>
            <person name="Bouget F.Y."/>
            <person name="Brillet L."/>
            <person name="Cabello-Hurtado F."/>
            <person name="Capella-Gutierrez S."/>
            <person name="Charrier B."/>
            <person name="Cladiere L."/>
            <person name="Cock J.M."/>
            <person name="Coelho S.M."/>
            <person name="Colleoni C."/>
            <person name="Czjzek M."/>
            <person name="Da Silva C."/>
            <person name="Delage L."/>
            <person name="Denoeud F."/>
            <person name="Deschamps P."/>
            <person name="Dittami S.M."/>
            <person name="Gabaldon T."/>
            <person name="Gachon C.M."/>
            <person name="Groisillier A."/>
            <person name="Herve C."/>
            <person name="Jabbari K."/>
            <person name="Katinka M."/>
            <person name="Kloareg B."/>
            <person name="Kowalczyk N."/>
            <person name="Labadie K."/>
            <person name="Leblanc C."/>
            <person name="Lopez P.J."/>
            <person name="McLachlan D.H."/>
            <person name="Meslet-Cladiere L."/>
            <person name="Moustafa A."/>
            <person name="Nehr Z."/>
            <person name="Nyvall Collen P."/>
            <person name="Panaud O."/>
            <person name="Partensky F."/>
            <person name="Poulain J."/>
            <person name="Rensing S.A."/>
            <person name="Rousvoal S."/>
            <person name="Samson G."/>
            <person name="Symeonidi A."/>
            <person name="Weissenbach J."/>
            <person name="Zambounis A."/>
            <person name="Wincker P."/>
            <person name="Boyen C."/>
        </authorList>
    </citation>
    <scope>NUCLEOTIDE SEQUENCE [LARGE SCALE GENOMIC DNA]</scope>
    <source>
        <strain evidence="2">cv. Stackhouse</strain>
    </source>
</reference>
<dbReference type="STRING" id="2769.R7Q5A7"/>
<dbReference type="InterPro" id="IPR003425">
    <property type="entry name" value="CCB3/YggT"/>
</dbReference>
<evidence type="ECO:0000313" key="1">
    <source>
        <dbReference type="EMBL" id="CDF33013.1"/>
    </source>
</evidence>
<dbReference type="OMA" id="DVTPVIW"/>
<protein>
    <submittedName>
        <fullName evidence="1">Uncharacterized protein</fullName>
    </submittedName>
</protein>
<dbReference type="Gramene" id="CDF33013">
    <property type="protein sequence ID" value="CDF33013"/>
    <property type="gene ID" value="CHC_T00001843001"/>
</dbReference>
<dbReference type="GO" id="GO:0016020">
    <property type="term" value="C:membrane"/>
    <property type="evidence" value="ECO:0007669"/>
    <property type="project" value="InterPro"/>
</dbReference>
<dbReference type="AlphaFoldDB" id="R7Q5A7"/>
<dbReference type="Proteomes" id="UP000012073">
    <property type="component" value="Unassembled WGS sequence"/>
</dbReference>
<organism evidence="1 2">
    <name type="scientific">Chondrus crispus</name>
    <name type="common">Carrageen Irish moss</name>
    <name type="synonym">Polymorpha crispa</name>
    <dbReference type="NCBI Taxonomy" id="2769"/>
    <lineage>
        <taxon>Eukaryota</taxon>
        <taxon>Rhodophyta</taxon>
        <taxon>Florideophyceae</taxon>
        <taxon>Rhodymeniophycidae</taxon>
        <taxon>Gigartinales</taxon>
        <taxon>Gigartinaceae</taxon>
        <taxon>Chondrus</taxon>
    </lineage>
</organism>
<sequence length="75" mass="8551">MIVRIILSWYPQTALTNPPWIYIAVPNELLLSVTRKVILLVEIVDISPIVWFMIMSSVHEILVGPQGLLVLLSRK</sequence>
<dbReference type="RefSeq" id="XP_005712816.1">
    <property type="nucleotide sequence ID" value="XM_005712759.1"/>
</dbReference>
<keyword evidence="2" id="KW-1185">Reference proteome</keyword>
<name>R7Q5A7_CHOCR</name>
<dbReference type="Pfam" id="PF02325">
    <property type="entry name" value="CCB3_YggT"/>
    <property type="match status" value="1"/>
</dbReference>
<dbReference type="EMBL" id="HG001630">
    <property type="protein sequence ID" value="CDF33013.1"/>
    <property type="molecule type" value="Genomic_DNA"/>
</dbReference>
<dbReference type="PhylomeDB" id="R7Q5A7"/>
<proteinExistence type="predicted"/>
<accession>R7Q5A7</accession>
<dbReference type="KEGG" id="ccp:CHC_T00001843001"/>